<organism evidence="2 3">
    <name type="scientific">Glomus cerebriforme</name>
    <dbReference type="NCBI Taxonomy" id="658196"/>
    <lineage>
        <taxon>Eukaryota</taxon>
        <taxon>Fungi</taxon>
        <taxon>Fungi incertae sedis</taxon>
        <taxon>Mucoromycota</taxon>
        <taxon>Glomeromycotina</taxon>
        <taxon>Glomeromycetes</taxon>
        <taxon>Glomerales</taxon>
        <taxon>Glomeraceae</taxon>
        <taxon>Glomus</taxon>
    </lineage>
</organism>
<keyword evidence="1" id="KW-0812">Transmembrane</keyword>
<name>A0A397S5H3_9GLOM</name>
<dbReference type="EMBL" id="QKYT01001083">
    <property type="protein sequence ID" value="RIA79966.1"/>
    <property type="molecule type" value="Genomic_DNA"/>
</dbReference>
<dbReference type="Proteomes" id="UP000265703">
    <property type="component" value="Unassembled WGS sequence"/>
</dbReference>
<evidence type="ECO:0000313" key="2">
    <source>
        <dbReference type="EMBL" id="RIA79966.1"/>
    </source>
</evidence>
<comment type="caution">
    <text evidence="2">The sequence shown here is derived from an EMBL/GenBank/DDBJ whole genome shotgun (WGS) entry which is preliminary data.</text>
</comment>
<reference evidence="2 3" key="1">
    <citation type="submission" date="2018-06" db="EMBL/GenBank/DDBJ databases">
        <title>Comparative genomics reveals the genomic features of Rhizophagus irregularis, R. cerebriforme, R. diaphanum and Gigaspora rosea, and their symbiotic lifestyle signature.</title>
        <authorList>
            <person name="Morin E."/>
            <person name="San Clemente H."/>
            <person name="Chen E.C.H."/>
            <person name="De La Providencia I."/>
            <person name="Hainaut M."/>
            <person name="Kuo A."/>
            <person name="Kohler A."/>
            <person name="Murat C."/>
            <person name="Tang N."/>
            <person name="Roy S."/>
            <person name="Loubradou J."/>
            <person name="Henrissat B."/>
            <person name="Grigoriev I.V."/>
            <person name="Corradi N."/>
            <person name="Roux C."/>
            <person name="Martin F.M."/>
        </authorList>
    </citation>
    <scope>NUCLEOTIDE SEQUENCE [LARGE SCALE GENOMIC DNA]</scope>
    <source>
        <strain evidence="2 3">DAOM 227022</strain>
    </source>
</reference>
<accession>A0A397S5H3</accession>
<sequence>MVFNPYLRPTYAVNFGRTFKPEIAQYILEQVYEALDDALSKRRYTADNGYSLLLYKLLTTIHDSIMEYKKHNFNKELNEAVQDQVSQFISYLKDTKNAENLWGSKLYKIYFQQAYYDHYRNLDAEFSKFSENDNQNTLNISIDNNEPIINGENVIISENLDQQKEIILKMVDQPMQVYTNENKIETISGDTAFDDLHVYCSNWRKNLFLGEQRHHMDNTTIECQNWKKRKKKFHHIKYISFLHLSHDQISHDTIHKTNIACIKSTPVKQQNLYIHFMDYNFVLLLIKIFYFLFYIQGNIKFLGCFYQYGNNKFLTEETFPLQNDT</sequence>
<keyword evidence="1" id="KW-0472">Membrane</keyword>
<proteinExistence type="predicted"/>
<evidence type="ECO:0000256" key="1">
    <source>
        <dbReference type="SAM" id="Phobius"/>
    </source>
</evidence>
<keyword evidence="3" id="KW-1185">Reference proteome</keyword>
<feature type="transmembrane region" description="Helical" evidence="1">
    <location>
        <begin position="272"/>
        <end position="293"/>
    </location>
</feature>
<gene>
    <name evidence="2" type="ORF">C1645_843817</name>
</gene>
<keyword evidence="1" id="KW-1133">Transmembrane helix</keyword>
<protein>
    <submittedName>
        <fullName evidence="2">Uncharacterized protein</fullName>
    </submittedName>
</protein>
<evidence type="ECO:0000313" key="3">
    <source>
        <dbReference type="Proteomes" id="UP000265703"/>
    </source>
</evidence>
<dbReference type="AlphaFoldDB" id="A0A397S5H3"/>